<feature type="compositionally biased region" description="Acidic residues" evidence="1">
    <location>
        <begin position="135"/>
        <end position="164"/>
    </location>
</feature>
<protein>
    <submittedName>
        <fullName evidence="2">Uncharacterized protein</fullName>
    </submittedName>
</protein>
<reference evidence="2" key="1">
    <citation type="submission" date="2022-08" db="EMBL/GenBank/DDBJ databases">
        <authorList>
            <person name="Giroux E."/>
            <person name="Giroux E."/>
        </authorList>
    </citation>
    <scope>NUCLEOTIDE SEQUENCE</scope>
    <source>
        <strain evidence="2">H1091258</strain>
    </source>
</reference>
<comment type="caution">
    <text evidence="2">The sequence shown here is derived from an EMBL/GenBank/DDBJ whole genome shotgun (WGS) entry which is preliminary data.</text>
</comment>
<evidence type="ECO:0000256" key="1">
    <source>
        <dbReference type="SAM" id="MobiDB-lite"/>
    </source>
</evidence>
<feature type="region of interest" description="Disordered" evidence="1">
    <location>
        <begin position="126"/>
        <end position="195"/>
    </location>
</feature>
<gene>
    <name evidence="2" type="ORF">CGXH109_LOCUS36206</name>
</gene>
<dbReference type="AlphaFoldDB" id="A0A9W4W6F3"/>
<feature type="compositionally biased region" description="Polar residues" evidence="1">
    <location>
        <begin position="186"/>
        <end position="195"/>
    </location>
</feature>
<evidence type="ECO:0000313" key="3">
    <source>
        <dbReference type="Proteomes" id="UP001152533"/>
    </source>
</evidence>
<keyword evidence="3" id="KW-1185">Reference proteome</keyword>
<dbReference type="EMBL" id="CAMGZC010000172">
    <property type="protein sequence ID" value="CAI0644502.1"/>
    <property type="molecule type" value="Genomic_DNA"/>
</dbReference>
<evidence type="ECO:0000313" key="2">
    <source>
        <dbReference type="EMBL" id="CAI0644502.1"/>
    </source>
</evidence>
<dbReference type="Proteomes" id="UP001152533">
    <property type="component" value="Unassembled WGS sequence"/>
</dbReference>
<organism evidence="2 3">
    <name type="scientific">Colletotrichum noveboracense</name>
    <dbReference type="NCBI Taxonomy" id="2664923"/>
    <lineage>
        <taxon>Eukaryota</taxon>
        <taxon>Fungi</taxon>
        <taxon>Dikarya</taxon>
        <taxon>Ascomycota</taxon>
        <taxon>Pezizomycotina</taxon>
        <taxon>Sordariomycetes</taxon>
        <taxon>Hypocreomycetidae</taxon>
        <taxon>Glomerellales</taxon>
        <taxon>Glomerellaceae</taxon>
        <taxon>Colletotrichum</taxon>
        <taxon>Colletotrichum gloeosporioides species complex</taxon>
    </lineage>
</organism>
<name>A0A9W4W6F3_9PEZI</name>
<proteinExistence type="predicted"/>
<sequence length="195" mass="22099">MSHFETEYDKILRELAIRCDQAWGLYAQDKLDEALDLAENILQEEPGLPATHKAVLHVLLSKSQDITKAVEHAQKAVNRYRWIIQDSKGAFTSSDHSKFFNKKNLRNAEEDLQTLMTLRRVRMDSLQDKQADPDGSQDDTSQEDDDSKEDSDSQEENGSQEDTDLANRVLMRLRAPPRSPKPTGPTVKTESSTPS</sequence>
<accession>A0A9W4W6F3</accession>